<dbReference type="STRING" id="101127.A0A1X2GKV5"/>
<feature type="domain" description="DUF7719" evidence="3">
    <location>
        <begin position="135"/>
        <end position="196"/>
    </location>
</feature>
<feature type="transmembrane region" description="Helical" evidence="2">
    <location>
        <begin position="136"/>
        <end position="153"/>
    </location>
</feature>
<dbReference type="AlphaFoldDB" id="A0A1X2GKV5"/>
<dbReference type="PANTHER" id="PTHR37846">
    <property type="entry name" value="YALI0B21296P"/>
    <property type="match status" value="1"/>
</dbReference>
<feature type="compositionally biased region" description="Basic and acidic residues" evidence="1">
    <location>
        <begin position="1"/>
        <end position="12"/>
    </location>
</feature>
<dbReference type="EMBL" id="MCGT01000010">
    <property type="protein sequence ID" value="ORX56151.1"/>
    <property type="molecule type" value="Genomic_DNA"/>
</dbReference>
<feature type="region of interest" description="Disordered" evidence="1">
    <location>
        <begin position="1"/>
        <end position="35"/>
    </location>
</feature>
<gene>
    <name evidence="4" type="ORF">DM01DRAFT_329883</name>
</gene>
<name>A0A1X2GKV5_9FUNG</name>
<dbReference type="Pfam" id="PF24841">
    <property type="entry name" value="DUF7719"/>
    <property type="match status" value="1"/>
</dbReference>
<comment type="caution">
    <text evidence="4">The sequence shown here is derived from an EMBL/GenBank/DDBJ whole genome shotgun (WGS) entry which is preliminary data.</text>
</comment>
<sequence length="204" mass="22917">MAKRVATEKKTGSAEPLIQRIPTNAPAPPNANDTLSISEQDQDRLIGQSGLMKRARERELELKRQQITTAQYVWQAVFLCIPFGFLLGAFDVTVKVQYDEPWDITSLLLRSAKAAPALFPVIYLTNRYKAKRVTQVMMVMMSILVGSFLLYTLKHSPSLGQMLRAPGLSTVWVYFIVQLDLLPAVTSLLLVACYWYFGLADTSK</sequence>
<dbReference type="InterPro" id="IPR056136">
    <property type="entry name" value="DUF7719"/>
</dbReference>
<keyword evidence="2" id="KW-1133">Transmembrane helix</keyword>
<reference evidence="4 5" key="1">
    <citation type="submission" date="2016-07" db="EMBL/GenBank/DDBJ databases">
        <title>Pervasive Adenine N6-methylation of Active Genes in Fungi.</title>
        <authorList>
            <consortium name="DOE Joint Genome Institute"/>
            <person name="Mondo S.J."/>
            <person name="Dannebaum R.O."/>
            <person name="Kuo R.C."/>
            <person name="Labutti K."/>
            <person name="Haridas S."/>
            <person name="Kuo A."/>
            <person name="Salamov A."/>
            <person name="Ahrendt S.R."/>
            <person name="Lipzen A."/>
            <person name="Sullivan W."/>
            <person name="Andreopoulos W.B."/>
            <person name="Clum A."/>
            <person name="Lindquist E."/>
            <person name="Daum C."/>
            <person name="Ramamoorthy G.K."/>
            <person name="Gryganskyi A."/>
            <person name="Culley D."/>
            <person name="Magnuson J.K."/>
            <person name="James T.Y."/>
            <person name="O'Malley M.A."/>
            <person name="Stajich J.E."/>
            <person name="Spatafora J.W."/>
            <person name="Visel A."/>
            <person name="Grigoriev I.V."/>
        </authorList>
    </citation>
    <scope>NUCLEOTIDE SEQUENCE [LARGE SCALE GENOMIC DNA]</scope>
    <source>
        <strain evidence="4 5">NRRL 3301</strain>
    </source>
</reference>
<feature type="transmembrane region" description="Helical" evidence="2">
    <location>
        <begin position="173"/>
        <end position="197"/>
    </location>
</feature>
<dbReference type="OrthoDB" id="5597489at2759"/>
<keyword evidence="5" id="KW-1185">Reference proteome</keyword>
<evidence type="ECO:0000259" key="3">
    <source>
        <dbReference type="Pfam" id="PF24841"/>
    </source>
</evidence>
<organism evidence="4 5">
    <name type="scientific">Hesseltinella vesiculosa</name>
    <dbReference type="NCBI Taxonomy" id="101127"/>
    <lineage>
        <taxon>Eukaryota</taxon>
        <taxon>Fungi</taxon>
        <taxon>Fungi incertae sedis</taxon>
        <taxon>Mucoromycota</taxon>
        <taxon>Mucoromycotina</taxon>
        <taxon>Mucoromycetes</taxon>
        <taxon>Mucorales</taxon>
        <taxon>Cunninghamellaceae</taxon>
        <taxon>Hesseltinella</taxon>
    </lineage>
</organism>
<dbReference type="Proteomes" id="UP000242146">
    <property type="component" value="Unassembled WGS sequence"/>
</dbReference>
<feature type="transmembrane region" description="Helical" evidence="2">
    <location>
        <begin position="72"/>
        <end position="92"/>
    </location>
</feature>
<evidence type="ECO:0000256" key="2">
    <source>
        <dbReference type="SAM" id="Phobius"/>
    </source>
</evidence>
<evidence type="ECO:0000313" key="5">
    <source>
        <dbReference type="Proteomes" id="UP000242146"/>
    </source>
</evidence>
<proteinExistence type="predicted"/>
<evidence type="ECO:0000313" key="4">
    <source>
        <dbReference type="EMBL" id="ORX56151.1"/>
    </source>
</evidence>
<protein>
    <recommendedName>
        <fullName evidence="3">DUF7719 domain-containing protein</fullName>
    </recommendedName>
</protein>
<accession>A0A1X2GKV5</accession>
<evidence type="ECO:0000256" key="1">
    <source>
        <dbReference type="SAM" id="MobiDB-lite"/>
    </source>
</evidence>
<dbReference type="PANTHER" id="PTHR37846:SF1">
    <property type="entry name" value="DEACETYLASE-LIKE PROTEIN"/>
    <property type="match status" value="1"/>
</dbReference>
<keyword evidence="2" id="KW-0472">Membrane</keyword>
<feature type="transmembrane region" description="Helical" evidence="2">
    <location>
        <begin position="104"/>
        <end position="124"/>
    </location>
</feature>
<keyword evidence="2" id="KW-0812">Transmembrane</keyword>